<accession>A0ABP8G6D2</accession>
<organism evidence="4 5">
    <name type="scientific">Compostibacter hankyongensis</name>
    <dbReference type="NCBI Taxonomy" id="1007089"/>
    <lineage>
        <taxon>Bacteria</taxon>
        <taxon>Pseudomonadati</taxon>
        <taxon>Bacteroidota</taxon>
        <taxon>Chitinophagia</taxon>
        <taxon>Chitinophagales</taxon>
        <taxon>Chitinophagaceae</taxon>
        <taxon>Compostibacter</taxon>
    </lineage>
</organism>
<evidence type="ECO:0000313" key="4">
    <source>
        <dbReference type="EMBL" id="GAA4318382.1"/>
    </source>
</evidence>
<dbReference type="PANTHER" id="PTHR30383">
    <property type="entry name" value="THIOESTERASE 1/PROTEASE 1/LYSOPHOSPHOLIPASE L1"/>
    <property type="match status" value="1"/>
</dbReference>
<keyword evidence="5" id="KW-1185">Reference proteome</keyword>
<proteinExistence type="predicted"/>
<dbReference type="Gene3D" id="2.60.120.260">
    <property type="entry name" value="Galactose-binding domain-like"/>
    <property type="match status" value="1"/>
</dbReference>
<evidence type="ECO:0000259" key="1">
    <source>
        <dbReference type="Pfam" id="PF13472"/>
    </source>
</evidence>
<dbReference type="SUPFAM" id="SSF52266">
    <property type="entry name" value="SGNH hydrolase"/>
    <property type="match status" value="2"/>
</dbReference>
<dbReference type="InterPro" id="IPR032740">
    <property type="entry name" value="GxDLY"/>
</dbReference>
<dbReference type="InterPro" id="IPR051532">
    <property type="entry name" value="Ester_Hydrolysis_Enzymes"/>
</dbReference>
<protein>
    <submittedName>
        <fullName evidence="4">SGNH/GDSL hydrolase family protein</fullName>
    </submittedName>
</protein>
<dbReference type="Pfam" id="PF14606">
    <property type="entry name" value="Lipase_GDSL_3"/>
    <property type="match status" value="1"/>
</dbReference>
<feature type="domain" description="SGNH hydrolase-type esterase" evidence="1">
    <location>
        <begin position="398"/>
        <end position="565"/>
    </location>
</feature>
<evidence type="ECO:0000313" key="5">
    <source>
        <dbReference type="Proteomes" id="UP001501207"/>
    </source>
</evidence>
<dbReference type="GO" id="GO:0016787">
    <property type="term" value="F:hydrolase activity"/>
    <property type="evidence" value="ECO:0007669"/>
    <property type="project" value="UniProtKB-KW"/>
</dbReference>
<feature type="domain" description="SGNH hydrolase-type esterase" evidence="2">
    <location>
        <begin position="174"/>
        <end position="353"/>
    </location>
</feature>
<reference evidence="5" key="1">
    <citation type="journal article" date="2019" name="Int. J. Syst. Evol. Microbiol.">
        <title>The Global Catalogue of Microorganisms (GCM) 10K type strain sequencing project: providing services to taxonomists for standard genome sequencing and annotation.</title>
        <authorList>
            <consortium name="The Broad Institute Genomics Platform"/>
            <consortium name="The Broad Institute Genome Sequencing Center for Infectious Disease"/>
            <person name="Wu L."/>
            <person name="Ma J."/>
        </authorList>
    </citation>
    <scope>NUCLEOTIDE SEQUENCE [LARGE SCALE GENOMIC DNA]</scope>
    <source>
        <strain evidence="5">JCM 17664</strain>
    </source>
</reference>
<dbReference type="InterPro" id="IPR036514">
    <property type="entry name" value="SGNH_hydro_sf"/>
</dbReference>
<evidence type="ECO:0000259" key="3">
    <source>
        <dbReference type="Pfam" id="PF14607"/>
    </source>
</evidence>
<dbReference type="Pfam" id="PF14607">
    <property type="entry name" value="GxDLY"/>
    <property type="match status" value="1"/>
</dbReference>
<name>A0ABP8G6D2_9BACT</name>
<dbReference type="EMBL" id="BAABFN010000021">
    <property type="protein sequence ID" value="GAA4318382.1"/>
    <property type="molecule type" value="Genomic_DNA"/>
</dbReference>
<dbReference type="Pfam" id="PF13472">
    <property type="entry name" value="Lipase_GDSL_2"/>
    <property type="match status" value="1"/>
</dbReference>
<sequence length="579" mass="64976">MLHNVANAQQQRSLEWHDAKGALGICETDTANVYHRLPAYLQPLITKGAWNQSVRSAGEYLHFRTTARHFRIKFVIQGKSYAMPHMPATGVAGVDLYAKDANGAWNWSPPFEYRFGDTCVYNYRPVKVIARGNTGTDGMADYYLYLPLYSILEWISVGTFEGERFEYLGEDADQPIVAYGTSIMQGAVASRPGMAWTNMLSRRLGREVKNIGLSGNGRYEGPIFDLMSGVNARLYILDCMPNLTGFSPDTVEKRLRYGIAKLQEAHPDIPILLAEHADGNPDFEMDTTLVNKYHRASVTVSRIYDKLKAEGVKHIYLLTEKEIGLDINSTVEGTHPNDIGMMKYALAYEKKIRKILNEPAGDISTQMPVEQYRDGYDWRRRHEEVMAAVRDRHPSAIIFGNSIINYWGGEPKPEKAAPRGQDSWEKYMGPASVQNAGFGYDRIENVLWRIYHGELDDFTGSAIIVNIGTNNLGLNTDDEILEGLDFLVKQIRLRRPDATLYLGGILPRRAMLGRVLALNPRISKVATANGCKYFDLSKRFLKGNALNDALFLPDGLHPNAKGYALLGEGIQQLLQGKLK</sequence>
<gene>
    <name evidence="4" type="ORF">GCM10023143_31110</name>
</gene>
<dbReference type="Gene3D" id="3.40.50.1110">
    <property type="entry name" value="SGNH hydrolase"/>
    <property type="match status" value="2"/>
</dbReference>
<keyword evidence="4" id="KW-0378">Hydrolase</keyword>
<feature type="domain" description="SGNH hydrolase-type esterase N-terminal" evidence="3">
    <location>
        <begin position="27"/>
        <end position="163"/>
    </location>
</feature>
<dbReference type="Proteomes" id="UP001501207">
    <property type="component" value="Unassembled WGS sequence"/>
</dbReference>
<evidence type="ECO:0000259" key="2">
    <source>
        <dbReference type="Pfam" id="PF14606"/>
    </source>
</evidence>
<comment type="caution">
    <text evidence="4">The sequence shown here is derived from an EMBL/GenBank/DDBJ whole genome shotgun (WGS) entry which is preliminary data.</text>
</comment>
<dbReference type="InterPro" id="IPR013830">
    <property type="entry name" value="SGNH_hydro"/>
</dbReference>